<keyword evidence="2" id="KW-1185">Reference proteome</keyword>
<dbReference type="Proteomes" id="UP000058925">
    <property type="component" value="Chromosome"/>
</dbReference>
<protein>
    <submittedName>
        <fullName evidence="1">Uncharacterized protein</fullName>
    </submittedName>
</protein>
<dbReference type="AlphaFoldDB" id="A0A654M1U2"/>
<name>A0A654M1U2_9ARCH</name>
<proteinExistence type="predicted"/>
<dbReference type="EMBL" id="CP012850">
    <property type="protein sequence ID" value="ALI37425.1"/>
    <property type="molecule type" value="Genomic_DNA"/>
</dbReference>
<evidence type="ECO:0000313" key="1">
    <source>
        <dbReference type="EMBL" id="ALI37425.1"/>
    </source>
</evidence>
<reference evidence="2" key="1">
    <citation type="submission" date="2015-10" db="EMBL/GenBank/DDBJ databases">
        <title>Niche specialization of a soil ammonia-oxidizing archaeon, Candidatus Nitrosocosmicus oleophilus.</title>
        <authorList>
            <person name="Jung M.-Y."/>
            <person name="Rhee S.-K."/>
        </authorList>
    </citation>
    <scope>NUCLEOTIDE SEQUENCE [LARGE SCALE GENOMIC DNA]</scope>
    <source>
        <strain evidence="2">MY3</strain>
    </source>
</reference>
<gene>
    <name evidence="1" type="ORF">NMY3_03240</name>
</gene>
<evidence type="ECO:0000313" key="2">
    <source>
        <dbReference type="Proteomes" id="UP000058925"/>
    </source>
</evidence>
<organism evidence="1 2">
    <name type="scientific">Candidatus Nitrosocosmicus oleophilus</name>
    <dbReference type="NCBI Taxonomy" id="1353260"/>
    <lineage>
        <taxon>Archaea</taxon>
        <taxon>Nitrososphaerota</taxon>
        <taxon>Nitrososphaeria</taxon>
        <taxon>Nitrososphaerales</taxon>
        <taxon>Nitrososphaeraceae</taxon>
        <taxon>Candidatus Nitrosocosmicus</taxon>
    </lineage>
</organism>
<sequence>MHIPSEMMIGTENRMIINDDDGMKENIKIHKKLDFNRGIKKFT</sequence>
<dbReference type="KEGG" id="taa:NMY3_03240"/>
<accession>A0A654M1U2</accession>